<feature type="transmembrane region" description="Helical" evidence="1">
    <location>
        <begin position="17"/>
        <end position="36"/>
    </location>
</feature>
<reference evidence="3" key="1">
    <citation type="submission" date="2020-11" db="EMBL/GenBank/DDBJ databases">
        <title>Nocardioides sp. nov., isolated from Soil of Cynanchum wilfordii Hemsley rhizosphere.</title>
        <authorList>
            <person name="Lee J.-S."/>
            <person name="Suh M.K."/>
            <person name="Kim J.-S."/>
        </authorList>
    </citation>
    <scope>NUCLEOTIDE SEQUENCE</scope>
    <source>
        <strain evidence="3">KCTC 19275</strain>
    </source>
</reference>
<dbReference type="EMBL" id="JADKPN010000008">
    <property type="protein sequence ID" value="MBF4764277.1"/>
    <property type="molecule type" value="Genomic_DNA"/>
</dbReference>
<evidence type="ECO:0000259" key="2">
    <source>
        <dbReference type="Pfam" id="PF20177"/>
    </source>
</evidence>
<dbReference type="RefSeq" id="WP_194707453.1">
    <property type="nucleotide sequence ID" value="NZ_JADKPN010000008.1"/>
</dbReference>
<dbReference type="InterPro" id="IPR046672">
    <property type="entry name" value="DUF6542"/>
</dbReference>
<protein>
    <recommendedName>
        <fullName evidence="2">DUF6542 domain-containing protein</fullName>
    </recommendedName>
</protein>
<sequence>MSHTRALWDEGSETGRAVVALGVAVALSAVVVNVAMVGRVSMFFDLWFVLICFGLALLVRPRDFFTVGVLPPLIMLGAFAVLALGRPEAIAEPQDGLVQAVVSGLAHHSVALTIGYALCLATLLARQRAARG</sequence>
<evidence type="ECO:0000256" key="1">
    <source>
        <dbReference type="SAM" id="Phobius"/>
    </source>
</evidence>
<comment type="caution">
    <text evidence="3">The sequence shown here is derived from an EMBL/GenBank/DDBJ whole genome shotgun (WGS) entry which is preliminary data.</text>
</comment>
<evidence type="ECO:0000313" key="3">
    <source>
        <dbReference type="EMBL" id="MBF4764277.1"/>
    </source>
</evidence>
<gene>
    <name evidence="3" type="ORF">ISU07_14175</name>
</gene>
<keyword evidence="4" id="KW-1185">Reference proteome</keyword>
<accession>A0A930YEX1</accession>
<organism evidence="3 4">
    <name type="scientific">Nocardioides islandensis</name>
    <dbReference type="NCBI Taxonomy" id="433663"/>
    <lineage>
        <taxon>Bacteria</taxon>
        <taxon>Bacillati</taxon>
        <taxon>Actinomycetota</taxon>
        <taxon>Actinomycetes</taxon>
        <taxon>Propionibacteriales</taxon>
        <taxon>Nocardioidaceae</taxon>
        <taxon>Nocardioides</taxon>
    </lineage>
</organism>
<feature type="transmembrane region" description="Helical" evidence="1">
    <location>
        <begin position="105"/>
        <end position="125"/>
    </location>
</feature>
<feature type="transmembrane region" description="Helical" evidence="1">
    <location>
        <begin position="64"/>
        <end position="85"/>
    </location>
</feature>
<name>A0A930YEX1_9ACTN</name>
<dbReference type="Proteomes" id="UP000640489">
    <property type="component" value="Unassembled WGS sequence"/>
</dbReference>
<keyword evidence="1" id="KW-0472">Membrane</keyword>
<proteinExistence type="predicted"/>
<keyword evidence="1" id="KW-0812">Transmembrane</keyword>
<keyword evidence="1" id="KW-1133">Transmembrane helix</keyword>
<dbReference type="AlphaFoldDB" id="A0A930YEX1"/>
<feature type="transmembrane region" description="Helical" evidence="1">
    <location>
        <begin position="42"/>
        <end position="59"/>
    </location>
</feature>
<dbReference type="Pfam" id="PF20177">
    <property type="entry name" value="DUF6542"/>
    <property type="match status" value="1"/>
</dbReference>
<evidence type="ECO:0000313" key="4">
    <source>
        <dbReference type="Proteomes" id="UP000640489"/>
    </source>
</evidence>
<feature type="domain" description="DUF6542" evidence="2">
    <location>
        <begin position="15"/>
        <end position="128"/>
    </location>
</feature>